<dbReference type="InterPro" id="IPR010982">
    <property type="entry name" value="Lambda_DNA-bd_dom_sf"/>
</dbReference>
<dbReference type="PROSITE" id="PS50932">
    <property type="entry name" value="HTH_LACI_2"/>
    <property type="match status" value="1"/>
</dbReference>
<dbReference type="GO" id="GO:0000976">
    <property type="term" value="F:transcription cis-regulatory region binding"/>
    <property type="evidence" value="ECO:0007669"/>
    <property type="project" value="TreeGrafter"/>
</dbReference>
<organism evidence="5 6">
    <name type="scientific">Rhodococcus ruber</name>
    <dbReference type="NCBI Taxonomy" id="1830"/>
    <lineage>
        <taxon>Bacteria</taxon>
        <taxon>Bacillati</taxon>
        <taxon>Actinomycetota</taxon>
        <taxon>Actinomycetes</taxon>
        <taxon>Mycobacteriales</taxon>
        <taxon>Nocardiaceae</taxon>
        <taxon>Rhodococcus</taxon>
    </lineage>
</organism>
<name>A0A098BXT7_9NOCA</name>
<dbReference type="InterPro" id="IPR000843">
    <property type="entry name" value="HTH_LacI"/>
</dbReference>
<dbReference type="SUPFAM" id="SSF47413">
    <property type="entry name" value="lambda repressor-like DNA-binding domains"/>
    <property type="match status" value="1"/>
</dbReference>
<proteinExistence type="predicted"/>
<gene>
    <name evidence="5" type="ORF">RHRU231_960065</name>
</gene>
<dbReference type="CDD" id="cd06278">
    <property type="entry name" value="PBP1_LacI-like"/>
    <property type="match status" value="1"/>
</dbReference>
<dbReference type="GO" id="GO:0003700">
    <property type="term" value="F:DNA-binding transcription factor activity"/>
    <property type="evidence" value="ECO:0007669"/>
    <property type="project" value="TreeGrafter"/>
</dbReference>
<dbReference type="Pfam" id="PF00356">
    <property type="entry name" value="LacI"/>
    <property type="match status" value="1"/>
</dbReference>
<dbReference type="SUPFAM" id="SSF53822">
    <property type="entry name" value="Periplasmic binding protein-like I"/>
    <property type="match status" value="1"/>
</dbReference>
<dbReference type="AlphaFoldDB" id="A0A098BXT7"/>
<dbReference type="RefSeq" id="WP_040275784.1">
    <property type="nucleotide sequence ID" value="NZ_JAJNCM010000017.1"/>
</dbReference>
<evidence type="ECO:0000256" key="1">
    <source>
        <dbReference type="ARBA" id="ARBA00023015"/>
    </source>
</evidence>
<feature type="domain" description="HTH lacI-type" evidence="4">
    <location>
        <begin position="6"/>
        <end position="60"/>
    </location>
</feature>
<reference evidence="5 6" key="1">
    <citation type="journal article" date="2014" name="Genome Announc.">
        <title>Draft Genome Sequence of Propane- and Butane-Oxidizing Actinobacterium Rhodococcus ruber IEGM 231.</title>
        <authorList>
            <person name="Ivshina I.B."/>
            <person name="Kuyukina M.S."/>
            <person name="Krivoruchko A.V."/>
            <person name="Barbe V."/>
            <person name="Fischer C."/>
        </authorList>
    </citation>
    <scope>NUCLEOTIDE SEQUENCE [LARGE SCALE GENOMIC DNA]</scope>
</reference>
<dbReference type="eggNOG" id="COG1609">
    <property type="taxonomic scope" value="Bacteria"/>
</dbReference>
<evidence type="ECO:0000256" key="3">
    <source>
        <dbReference type="ARBA" id="ARBA00023163"/>
    </source>
</evidence>
<dbReference type="Pfam" id="PF13377">
    <property type="entry name" value="Peripla_BP_3"/>
    <property type="match status" value="1"/>
</dbReference>
<dbReference type="Gene3D" id="1.10.260.40">
    <property type="entry name" value="lambda repressor-like DNA-binding domains"/>
    <property type="match status" value="1"/>
</dbReference>
<dbReference type="PANTHER" id="PTHR30146:SF153">
    <property type="entry name" value="LACTOSE OPERON REPRESSOR"/>
    <property type="match status" value="1"/>
</dbReference>
<dbReference type="EMBL" id="CCSD01000112">
    <property type="protein sequence ID" value="CDZ92536.1"/>
    <property type="molecule type" value="Genomic_DNA"/>
</dbReference>
<keyword evidence="3" id="KW-0804">Transcription</keyword>
<protein>
    <submittedName>
        <fullName evidence="5">Putative LacI family transcriptional regulator</fullName>
    </submittedName>
</protein>
<dbReference type="InterPro" id="IPR028082">
    <property type="entry name" value="Peripla_BP_I"/>
</dbReference>
<dbReference type="PANTHER" id="PTHR30146">
    <property type="entry name" value="LACI-RELATED TRANSCRIPTIONAL REPRESSOR"/>
    <property type="match status" value="1"/>
</dbReference>
<accession>A0A098BXT7</accession>
<dbReference type="SMART" id="SM00354">
    <property type="entry name" value="HTH_LACI"/>
    <property type="match status" value="1"/>
</dbReference>
<dbReference type="InterPro" id="IPR046335">
    <property type="entry name" value="LacI/GalR-like_sensor"/>
</dbReference>
<sequence length="350" mass="37954">MGNKSVTSYDVARAAGVSQSTVSRALRGDPRVIEETRERIQALAKEMGYVPHLTARSLITRRSSSIAVVSGDLRNPSYPTLVNTLQDRFAQHDYRVLLMSDRTEGSLEKDILALRGGLVDGVVFISARLDSPIVSEMIDWKIPLVILNRDVDGSQAGRVDRVTSDNVGGGRLVADHLIELGHRRIGLISGPLENPSVKLRETGFREGLDRHGVSLDETLVHRGAVDAKTGFEGGMELLSRPDRPTAVFCATDYMAYGTLDATKRLGLLVPDDVSIVGYNDLDASGWSMFDLTTVRQPLEDMASAAAELLLARIDGAAGAPVHRNFAVEWVQRGSAAPIGQLGRAESVKDR</sequence>
<evidence type="ECO:0000256" key="2">
    <source>
        <dbReference type="ARBA" id="ARBA00023125"/>
    </source>
</evidence>
<evidence type="ECO:0000313" key="6">
    <source>
        <dbReference type="Proteomes" id="UP000042997"/>
    </source>
</evidence>
<dbReference type="CDD" id="cd01392">
    <property type="entry name" value="HTH_LacI"/>
    <property type="match status" value="1"/>
</dbReference>
<evidence type="ECO:0000259" key="4">
    <source>
        <dbReference type="PROSITE" id="PS50932"/>
    </source>
</evidence>
<evidence type="ECO:0000313" key="5">
    <source>
        <dbReference type="EMBL" id="CDZ92536.1"/>
    </source>
</evidence>
<keyword evidence="1" id="KW-0805">Transcription regulation</keyword>
<dbReference type="OrthoDB" id="37081at2"/>
<dbReference type="Proteomes" id="UP000042997">
    <property type="component" value="Unassembled WGS sequence"/>
</dbReference>
<dbReference type="Gene3D" id="3.40.50.2300">
    <property type="match status" value="2"/>
</dbReference>
<keyword evidence="2" id="KW-0238">DNA-binding</keyword>